<evidence type="ECO:0000256" key="7">
    <source>
        <dbReference type="SAM" id="SignalP"/>
    </source>
</evidence>
<evidence type="ECO:0000256" key="6">
    <source>
        <dbReference type="SAM" id="MobiDB-lite"/>
    </source>
</evidence>
<proteinExistence type="predicted"/>
<evidence type="ECO:0000256" key="2">
    <source>
        <dbReference type="ARBA" id="ARBA00022475"/>
    </source>
</evidence>
<feature type="region of interest" description="Disordered" evidence="6">
    <location>
        <begin position="45"/>
        <end position="66"/>
    </location>
</feature>
<dbReference type="InterPro" id="IPR051258">
    <property type="entry name" value="Diverse_Substrate_Transporter"/>
</dbReference>
<dbReference type="PANTHER" id="PTHR42920:SF5">
    <property type="entry name" value="EAMA DOMAIN-CONTAINING PROTEIN"/>
    <property type="match status" value="1"/>
</dbReference>
<evidence type="ECO:0000256" key="4">
    <source>
        <dbReference type="ARBA" id="ARBA00022989"/>
    </source>
</evidence>
<feature type="region of interest" description="Disordered" evidence="6">
    <location>
        <begin position="399"/>
        <end position="418"/>
    </location>
</feature>
<dbReference type="Pfam" id="PF00892">
    <property type="entry name" value="EamA"/>
    <property type="match status" value="1"/>
</dbReference>
<keyword evidence="7" id="KW-0732">Signal</keyword>
<keyword evidence="4" id="KW-1133">Transmembrane helix</keyword>
<gene>
    <name evidence="9" type="ORF">EHUX00137_LOCUS9217</name>
</gene>
<sequence>MRSGLLAILTAAALQGSASLRLQHAVQTVQTNLPPKLKGRICRHGGDRHTGGGARPPLRLRGGGGASATSASAAELARARLMLLVANAGFGSYSVLLRAVAAVPGAEPLGTLFITFVRYSFLCLFATATRSLRAVQARRRLADGGSASLAAPAPGASLAALELGTYSVSCALLSVWGTCRVTAAMSEIFASTDHVFCPLVSLLLGVGGFGRRTWGACLLAFGAAALTAAVDYARGGGGEGGGGSLPGAVALVASAWVDSVYRVRTTVHLRTHAAEALNLARMCWMGALSAGLFAADVAAGGASAATLRRIGHVRPAQWALMGGGVFVSGFLSASLQFEAMRTISAAKSQPFAALQPLFAGLFGVALLREEVSLGTAVGGLLMIGAALVACGDEEAEEAAASDAAASAEAEEDPELAEAHAASALPPLVAPLDAIEGEMLDEVVHPPEPRPDPRARRLRPTGAVAAVLAVRAMREVARVSRRKAA</sequence>
<keyword evidence="2" id="KW-1003">Cell membrane</keyword>
<dbReference type="SUPFAM" id="SSF103481">
    <property type="entry name" value="Multidrug resistance efflux transporter EmrE"/>
    <property type="match status" value="1"/>
</dbReference>
<evidence type="ECO:0000259" key="8">
    <source>
        <dbReference type="Pfam" id="PF00892"/>
    </source>
</evidence>
<evidence type="ECO:0000313" key="9">
    <source>
        <dbReference type="EMBL" id="CAE0536788.1"/>
    </source>
</evidence>
<organism evidence="9">
    <name type="scientific">Emiliania huxleyi</name>
    <name type="common">Coccolithophore</name>
    <name type="synonym">Pontosphaera huxleyi</name>
    <dbReference type="NCBI Taxonomy" id="2903"/>
    <lineage>
        <taxon>Eukaryota</taxon>
        <taxon>Haptista</taxon>
        <taxon>Haptophyta</taxon>
        <taxon>Prymnesiophyceae</taxon>
        <taxon>Isochrysidales</taxon>
        <taxon>Noelaerhabdaceae</taxon>
        <taxon>Emiliania</taxon>
    </lineage>
</organism>
<evidence type="ECO:0000256" key="5">
    <source>
        <dbReference type="ARBA" id="ARBA00023136"/>
    </source>
</evidence>
<name>A0A7S3RX12_EMIHU</name>
<feature type="signal peptide" evidence="7">
    <location>
        <begin position="1"/>
        <end position="19"/>
    </location>
</feature>
<dbReference type="InterPro" id="IPR000620">
    <property type="entry name" value="EamA_dom"/>
</dbReference>
<dbReference type="EMBL" id="HBIR01012610">
    <property type="protein sequence ID" value="CAE0536788.1"/>
    <property type="molecule type" value="Transcribed_RNA"/>
</dbReference>
<comment type="subcellular location">
    <subcellularLocation>
        <location evidence="1">Cell membrane</location>
        <topology evidence="1">Multi-pass membrane protein</topology>
    </subcellularLocation>
</comment>
<evidence type="ECO:0000256" key="3">
    <source>
        <dbReference type="ARBA" id="ARBA00022692"/>
    </source>
</evidence>
<dbReference type="InterPro" id="IPR037185">
    <property type="entry name" value="EmrE-like"/>
</dbReference>
<dbReference type="GO" id="GO:0005886">
    <property type="term" value="C:plasma membrane"/>
    <property type="evidence" value="ECO:0007669"/>
    <property type="project" value="UniProtKB-SubCell"/>
</dbReference>
<dbReference type="PANTHER" id="PTHR42920">
    <property type="entry name" value="OS03G0707200 PROTEIN-RELATED"/>
    <property type="match status" value="1"/>
</dbReference>
<keyword evidence="3" id="KW-0812">Transmembrane</keyword>
<evidence type="ECO:0000256" key="1">
    <source>
        <dbReference type="ARBA" id="ARBA00004651"/>
    </source>
</evidence>
<protein>
    <recommendedName>
        <fullName evidence="8">EamA domain-containing protein</fullName>
    </recommendedName>
</protein>
<feature type="domain" description="EamA" evidence="8">
    <location>
        <begin position="307"/>
        <end position="388"/>
    </location>
</feature>
<dbReference type="AlphaFoldDB" id="A0A7S3RX12"/>
<reference evidence="9" key="1">
    <citation type="submission" date="2021-01" db="EMBL/GenBank/DDBJ databases">
        <authorList>
            <person name="Corre E."/>
            <person name="Pelletier E."/>
            <person name="Niang G."/>
            <person name="Scheremetjew M."/>
            <person name="Finn R."/>
            <person name="Kale V."/>
            <person name="Holt S."/>
            <person name="Cochrane G."/>
            <person name="Meng A."/>
            <person name="Brown T."/>
            <person name="Cohen L."/>
        </authorList>
    </citation>
    <scope>NUCLEOTIDE SEQUENCE</scope>
    <source>
        <strain evidence="9">379</strain>
    </source>
</reference>
<accession>A0A7S3RX12</accession>
<keyword evidence="5" id="KW-0472">Membrane</keyword>
<feature type="chain" id="PRO_5030806953" description="EamA domain-containing protein" evidence="7">
    <location>
        <begin position="20"/>
        <end position="484"/>
    </location>
</feature>